<keyword evidence="5 8" id="KW-0812">Transmembrane</keyword>
<comment type="subcellular location">
    <subcellularLocation>
        <location evidence="1">Cell membrane</location>
        <topology evidence="1">Multi-pass membrane protein</topology>
    </subcellularLocation>
</comment>
<evidence type="ECO:0000256" key="5">
    <source>
        <dbReference type="ARBA" id="ARBA00022692"/>
    </source>
</evidence>
<keyword evidence="2" id="KW-1003">Cell membrane</keyword>
<feature type="transmembrane region" description="Helical" evidence="8">
    <location>
        <begin position="399"/>
        <end position="420"/>
    </location>
</feature>
<evidence type="ECO:0000256" key="6">
    <source>
        <dbReference type="ARBA" id="ARBA00022989"/>
    </source>
</evidence>
<feature type="transmembrane region" description="Helical" evidence="8">
    <location>
        <begin position="143"/>
        <end position="161"/>
    </location>
</feature>
<evidence type="ECO:0000256" key="1">
    <source>
        <dbReference type="ARBA" id="ARBA00004651"/>
    </source>
</evidence>
<protein>
    <submittedName>
        <fullName evidence="9">Uncharacterized protein</fullName>
    </submittedName>
</protein>
<dbReference type="InterPro" id="IPR050297">
    <property type="entry name" value="LipidA_mod_glycosyltrf_83"/>
</dbReference>
<dbReference type="GO" id="GO:0009103">
    <property type="term" value="P:lipopolysaccharide biosynthetic process"/>
    <property type="evidence" value="ECO:0007669"/>
    <property type="project" value="UniProtKB-ARBA"/>
</dbReference>
<dbReference type="PANTHER" id="PTHR33908:SF3">
    <property type="entry name" value="UNDECAPRENYL PHOSPHATE-ALPHA-4-AMINO-4-DEOXY-L-ARABINOSE ARABINOSYL TRANSFERASE"/>
    <property type="match status" value="1"/>
</dbReference>
<keyword evidence="4" id="KW-0808">Transferase</keyword>
<name>A0A0G0ND44_9BACT</name>
<evidence type="ECO:0000256" key="2">
    <source>
        <dbReference type="ARBA" id="ARBA00022475"/>
    </source>
</evidence>
<evidence type="ECO:0000256" key="3">
    <source>
        <dbReference type="ARBA" id="ARBA00022676"/>
    </source>
</evidence>
<keyword evidence="7 8" id="KW-0472">Membrane</keyword>
<evidence type="ECO:0000256" key="7">
    <source>
        <dbReference type="ARBA" id="ARBA00023136"/>
    </source>
</evidence>
<comment type="caution">
    <text evidence="9">The sequence shown here is derived from an EMBL/GenBank/DDBJ whole genome shotgun (WGS) entry which is preliminary data.</text>
</comment>
<organism evidence="9 10">
    <name type="scientific">Candidatus Woesebacteria bacterium GW2011_GWB1_38_5</name>
    <dbReference type="NCBI Taxonomy" id="1618568"/>
    <lineage>
        <taxon>Bacteria</taxon>
        <taxon>Candidatus Woeseibacteriota</taxon>
    </lineage>
</organism>
<dbReference type="Proteomes" id="UP000034738">
    <property type="component" value="Unassembled WGS sequence"/>
</dbReference>
<dbReference type="PANTHER" id="PTHR33908">
    <property type="entry name" value="MANNOSYLTRANSFERASE YKCB-RELATED"/>
    <property type="match status" value="1"/>
</dbReference>
<evidence type="ECO:0000256" key="4">
    <source>
        <dbReference type="ARBA" id="ARBA00022679"/>
    </source>
</evidence>
<proteinExistence type="predicted"/>
<evidence type="ECO:0000256" key="8">
    <source>
        <dbReference type="SAM" id="Phobius"/>
    </source>
</evidence>
<feature type="transmembrane region" description="Helical" evidence="8">
    <location>
        <begin position="369"/>
        <end position="387"/>
    </location>
</feature>
<evidence type="ECO:0000313" key="10">
    <source>
        <dbReference type="Proteomes" id="UP000034738"/>
    </source>
</evidence>
<sequence>MQKYILPIIIILGFLLRIVLLDKIPAGFTPDEASFGYDAYSIIKTGRDQWGKTFPLVFESFGDYKSPLYTYLTIPSVWLFGLNKFSVRLPNAILGTAAIYVLYLLIKELKIGDSLGFRNSKLETLAPALLAASPWHIMMSRGAFEANLTTFLLPLSLLFFLKGLKCPKYLILSALPLSLNVFSYHSAKFVTPVLFIVLGLIFRKELLKSWGIWHRISIGILLLFTGIFIIGLSGGSSTRILDVSIFKTSLLEASSERIKAINGGMNPTLARVIYNKYQAGIRHFAGNYITYFSPQFYFSQGPAESTYGMIPGRGVLYWFELPILIIGFIYLAKNISSKFVMTVVFWLLLAPIPAALSIGPGYAANRAVIMLPALQIASALGLCYLIVWIDSIKYKKTVFATLGVMIFSFFSYFALDYFMLSPQKSAQGMLYGNYEALKYVSENYSGRQIIVSRRLSEPHMYTAFANKWDPAEYQENSKHWNYKDMKLGWVDQMPEYRLGNYVFKNINLNEYVNRNVVLVGKPDEFPRGISFDFIFLYPNGEEAIGIVDMNYQKYAGKN</sequence>
<gene>
    <name evidence="9" type="ORF">US95_C0011G0006</name>
</gene>
<keyword evidence="6 8" id="KW-1133">Transmembrane helix</keyword>
<dbReference type="EMBL" id="LBUY01000011">
    <property type="protein sequence ID" value="KKQ75026.1"/>
    <property type="molecule type" value="Genomic_DNA"/>
</dbReference>
<keyword evidence="3" id="KW-0328">Glycosyltransferase</keyword>
<dbReference type="AlphaFoldDB" id="A0A0G0ND44"/>
<feature type="transmembrane region" description="Helical" evidence="8">
    <location>
        <begin position="339"/>
        <end position="363"/>
    </location>
</feature>
<dbReference type="GO" id="GO:0010041">
    <property type="term" value="P:response to iron(III) ion"/>
    <property type="evidence" value="ECO:0007669"/>
    <property type="project" value="TreeGrafter"/>
</dbReference>
<dbReference type="GO" id="GO:0016763">
    <property type="term" value="F:pentosyltransferase activity"/>
    <property type="evidence" value="ECO:0007669"/>
    <property type="project" value="TreeGrafter"/>
</dbReference>
<reference evidence="9 10" key="1">
    <citation type="journal article" date="2015" name="Nature">
        <title>rRNA introns, odd ribosomes, and small enigmatic genomes across a large radiation of phyla.</title>
        <authorList>
            <person name="Brown C.T."/>
            <person name="Hug L.A."/>
            <person name="Thomas B.C."/>
            <person name="Sharon I."/>
            <person name="Castelle C.J."/>
            <person name="Singh A."/>
            <person name="Wilkins M.J."/>
            <person name="Williams K.H."/>
            <person name="Banfield J.F."/>
        </authorList>
    </citation>
    <scope>NUCLEOTIDE SEQUENCE [LARGE SCALE GENOMIC DNA]</scope>
</reference>
<feature type="transmembrane region" description="Helical" evidence="8">
    <location>
        <begin position="181"/>
        <end position="201"/>
    </location>
</feature>
<feature type="transmembrane region" description="Helical" evidence="8">
    <location>
        <begin position="315"/>
        <end position="332"/>
    </location>
</feature>
<feature type="transmembrane region" description="Helical" evidence="8">
    <location>
        <begin position="213"/>
        <end position="232"/>
    </location>
</feature>
<evidence type="ECO:0000313" key="9">
    <source>
        <dbReference type="EMBL" id="KKQ75026.1"/>
    </source>
</evidence>
<accession>A0A0G0ND44</accession>
<dbReference type="GO" id="GO:0005886">
    <property type="term" value="C:plasma membrane"/>
    <property type="evidence" value="ECO:0007669"/>
    <property type="project" value="UniProtKB-SubCell"/>
</dbReference>